<comment type="caution">
    <text evidence="2">The sequence shown here is derived from an EMBL/GenBank/DDBJ whole genome shotgun (WGS) entry which is preliminary data.</text>
</comment>
<dbReference type="AlphaFoldDB" id="X1I1H5"/>
<evidence type="ECO:0000313" key="2">
    <source>
        <dbReference type="EMBL" id="GAH59929.1"/>
    </source>
</evidence>
<evidence type="ECO:0000256" key="1">
    <source>
        <dbReference type="SAM" id="Phobius"/>
    </source>
</evidence>
<protein>
    <submittedName>
        <fullName evidence="2">Uncharacterized protein</fullName>
    </submittedName>
</protein>
<reference evidence="2" key="1">
    <citation type="journal article" date="2014" name="Front. Microbiol.">
        <title>High frequency of phylogenetically diverse reductive dehalogenase-homologous genes in deep subseafloor sedimentary metagenomes.</title>
        <authorList>
            <person name="Kawai M."/>
            <person name="Futagami T."/>
            <person name="Toyoda A."/>
            <person name="Takaki Y."/>
            <person name="Nishi S."/>
            <person name="Hori S."/>
            <person name="Arai W."/>
            <person name="Tsubouchi T."/>
            <person name="Morono Y."/>
            <person name="Uchiyama I."/>
            <person name="Ito T."/>
            <person name="Fujiyama A."/>
            <person name="Inagaki F."/>
            <person name="Takami H."/>
        </authorList>
    </citation>
    <scope>NUCLEOTIDE SEQUENCE</scope>
    <source>
        <strain evidence="2">Expedition CK06-06</strain>
    </source>
</reference>
<proteinExistence type="predicted"/>
<accession>X1I1H5</accession>
<name>X1I1H5_9ZZZZ</name>
<feature type="transmembrane region" description="Helical" evidence="1">
    <location>
        <begin position="16"/>
        <end position="38"/>
    </location>
</feature>
<dbReference type="EMBL" id="BARU01018745">
    <property type="protein sequence ID" value="GAH59929.1"/>
    <property type="molecule type" value="Genomic_DNA"/>
</dbReference>
<organism evidence="2">
    <name type="scientific">marine sediment metagenome</name>
    <dbReference type="NCBI Taxonomy" id="412755"/>
    <lineage>
        <taxon>unclassified sequences</taxon>
        <taxon>metagenomes</taxon>
        <taxon>ecological metagenomes</taxon>
    </lineage>
</organism>
<feature type="transmembrane region" description="Helical" evidence="1">
    <location>
        <begin position="44"/>
        <end position="66"/>
    </location>
</feature>
<keyword evidence="1" id="KW-1133">Transmembrane helix</keyword>
<sequence>MSQDRYYSKKDYKGDYSAFGVAIAFTIVGIVSLVLRYAYPAHDFWGISGWGYWMFIPAFFIFIGAIRHVDTDRRMRNNVLASVQNRTGSIRIENLAAETGIKPQHVLRVLVDLRTKNHIKYSYDSTTGEIQFGETVSYDKSPHLLLPYLKTS</sequence>
<gene>
    <name evidence="2" type="ORF">S03H2_30949</name>
</gene>
<keyword evidence="1" id="KW-0812">Transmembrane</keyword>
<keyword evidence="1" id="KW-0472">Membrane</keyword>